<dbReference type="Pfam" id="PF00528">
    <property type="entry name" value="BPD_transp_1"/>
    <property type="match status" value="1"/>
</dbReference>
<dbReference type="InterPro" id="IPR000515">
    <property type="entry name" value="MetI-like"/>
</dbReference>
<keyword evidence="5 7" id="KW-1133">Transmembrane helix</keyword>
<feature type="transmembrane region" description="Helical" evidence="7">
    <location>
        <begin position="20"/>
        <end position="42"/>
    </location>
</feature>
<gene>
    <name evidence="9" type="ORF">GCM10009819_31330</name>
</gene>
<evidence type="ECO:0000256" key="5">
    <source>
        <dbReference type="ARBA" id="ARBA00022989"/>
    </source>
</evidence>
<evidence type="ECO:0000313" key="9">
    <source>
        <dbReference type="EMBL" id="GAA2042609.1"/>
    </source>
</evidence>
<evidence type="ECO:0000256" key="7">
    <source>
        <dbReference type="RuleBase" id="RU363032"/>
    </source>
</evidence>
<proteinExistence type="inferred from homology"/>
<dbReference type="CDD" id="cd06261">
    <property type="entry name" value="TM_PBP2"/>
    <property type="match status" value="1"/>
</dbReference>
<feature type="domain" description="ABC transmembrane type-1" evidence="8">
    <location>
        <begin position="74"/>
        <end position="267"/>
    </location>
</feature>
<keyword evidence="10" id="KW-1185">Reference proteome</keyword>
<evidence type="ECO:0000256" key="1">
    <source>
        <dbReference type="ARBA" id="ARBA00004651"/>
    </source>
</evidence>
<feature type="transmembrane region" description="Helical" evidence="7">
    <location>
        <begin position="70"/>
        <end position="95"/>
    </location>
</feature>
<sequence>MSTTTAAGPDVRRNRFWVEATVVAVLVVAVVPIAWTLLLSFLPNRAIVSSQWQWPFWLGNYERVLRDGVFVAQIANSVAIVVGTVLICLVVGSLAGYAISRLRPPRWIVVPALIIAGFVPLIPPMTLVPGLYVLLAQLGVLGSVWGLILVNAFLQLPFAALLMSSYFSAVPEELREAGLMDGASEWRVFLHVMVPVVRPGLAAVGVFSGIMAWNEFQMGLTLTSGGATAPVTVGIAGLLQPFAVTWGELSAAGTLAAVPIILMAVFANRQIVAGLTSGAVKG</sequence>
<keyword evidence="6 7" id="KW-0472">Membrane</keyword>
<keyword evidence="2 7" id="KW-0813">Transport</keyword>
<evidence type="ECO:0000259" key="8">
    <source>
        <dbReference type="PROSITE" id="PS50928"/>
    </source>
</evidence>
<dbReference type="InterPro" id="IPR050901">
    <property type="entry name" value="BP-dep_ABC_trans_perm"/>
</dbReference>
<comment type="subcellular location">
    <subcellularLocation>
        <location evidence="1 7">Cell membrane</location>
        <topology evidence="1 7">Multi-pass membrane protein</topology>
    </subcellularLocation>
</comment>
<dbReference type="Gene3D" id="1.10.3720.10">
    <property type="entry name" value="MetI-like"/>
    <property type="match status" value="1"/>
</dbReference>
<protein>
    <submittedName>
        <fullName evidence="9">Carbohydrate ABC transporter permease</fullName>
    </submittedName>
</protein>
<dbReference type="EMBL" id="BAAAPW010000005">
    <property type="protein sequence ID" value="GAA2042609.1"/>
    <property type="molecule type" value="Genomic_DNA"/>
</dbReference>
<evidence type="ECO:0000313" key="10">
    <source>
        <dbReference type="Proteomes" id="UP001501196"/>
    </source>
</evidence>
<dbReference type="InterPro" id="IPR035906">
    <property type="entry name" value="MetI-like_sf"/>
</dbReference>
<feature type="transmembrane region" description="Helical" evidence="7">
    <location>
        <begin position="249"/>
        <end position="267"/>
    </location>
</feature>
<evidence type="ECO:0000256" key="4">
    <source>
        <dbReference type="ARBA" id="ARBA00022692"/>
    </source>
</evidence>
<dbReference type="RefSeq" id="WP_344376517.1">
    <property type="nucleotide sequence ID" value="NZ_BAAAPW010000005.1"/>
</dbReference>
<comment type="caution">
    <text evidence="9">The sequence shown here is derived from an EMBL/GenBank/DDBJ whole genome shotgun (WGS) entry which is preliminary data.</text>
</comment>
<reference evidence="9 10" key="1">
    <citation type="journal article" date="2019" name="Int. J. Syst. Evol. Microbiol.">
        <title>The Global Catalogue of Microorganisms (GCM) 10K type strain sequencing project: providing services to taxonomists for standard genome sequencing and annotation.</title>
        <authorList>
            <consortium name="The Broad Institute Genomics Platform"/>
            <consortium name="The Broad Institute Genome Sequencing Center for Infectious Disease"/>
            <person name="Wu L."/>
            <person name="Ma J."/>
        </authorList>
    </citation>
    <scope>NUCLEOTIDE SEQUENCE [LARGE SCALE GENOMIC DNA]</scope>
    <source>
        <strain evidence="9 10">JCM 15672</strain>
    </source>
</reference>
<organism evidence="9 10">
    <name type="scientific">Agromyces tropicus</name>
    <dbReference type="NCBI Taxonomy" id="555371"/>
    <lineage>
        <taxon>Bacteria</taxon>
        <taxon>Bacillati</taxon>
        <taxon>Actinomycetota</taxon>
        <taxon>Actinomycetes</taxon>
        <taxon>Micrococcales</taxon>
        <taxon>Microbacteriaceae</taxon>
        <taxon>Agromyces</taxon>
    </lineage>
</organism>
<accession>A0ABN2UVH0</accession>
<name>A0ABN2UVH0_9MICO</name>
<comment type="similarity">
    <text evidence="7">Belongs to the binding-protein-dependent transport system permease family.</text>
</comment>
<keyword evidence="4 7" id="KW-0812">Transmembrane</keyword>
<dbReference type="PANTHER" id="PTHR32243:SF18">
    <property type="entry name" value="INNER MEMBRANE ABC TRANSPORTER PERMEASE PROTEIN YCJP"/>
    <property type="match status" value="1"/>
</dbReference>
<dbReference type="PANTHER" id="PTHR32243">
    <property type="entry name" value="MALTOSE TRANSPORT SYSTEM PERMEASE-RELATED"/>
    <property type="match status" value="1"/>
</dbReference>
<feature type="transmembrane region" description="Helical" evidence="7">
    <location>
        <begin position="144"/>
        <end position="167"/>
    </location>
</feature>
<feature type="transmembrane region" description="Helical" evidence="7">
    <location>
        <begin position="188"/>
        <end position="213"/>
    </location>
</feature>
<feature type="transmembrane region" description="Helical" evidence="7">
    <location>
        <begin position="107"/>
        <end position="132"/>
    </location>
</feature>
<evidence type="ECO:0000256" key="6">
    <source>
        <dbReference type="ARBA" id="ARBA00023136"/>
    </source>
</evidence>
<evidence type="ECO:0000256" key="3">
    <source>
        <dbReference type="ARBA" id="ARBA00022475"/>
    </source>
</evidence>
<dbReference type="SUPFAM" id="SSF161098">
    <property type="entry name" value="MetI-like"/>
    <property type="match status" value="1"/>
</dbReference>
<evidence type="ECO:0000256" key="2">
    <source>
        <dbReference type="ARBA" id="ARBA00022448"/>
    </source>
</evidence>
<dbReference type="PROSITE" id="PS50928">
    <property type="entry name" value="ABC_TM1"/>
    <property type="match status" value="1"/>
</dbReference>
<keyword evidence="3" id="KW-1003">Cell membrane</keyword>
<dbReference type="Proteomes" id="UP001501196">
    <property type="component" value="Unassembled WGS sequence"/>
</dbReference>